<dbReference type="InterPro" id="IPR036322">
    <property type="entry name" value="WD40_repeat_dom_sf"/>
</dbReference>
<dbReference type="EMBL" id="MCFF01000088">
    <property type="protein sequence ID" value="ORY94326.1"/>
    <property type="molecule type" value="Genomic_DNA"/>
</dbReference>
<dbReference type="OrthoDB" id="6510177at2759"/>
<dbReference type="PROSITE" id="PS50082">
    <property type="entry name" value="WD_REPEATS_2"/>
    <property type="match status" value="1"/>
</dbReference>
<evidence type="ECO:0000256" key="20">
    <source>
        <dbReference type="PROSITE-ProRule" id="PRU00221"/>
    </source>
</evidence>
<evidence type="ECO:0000256" key="11">
    <source>
        <dbReference type="ARBA" id="ARBA00022989"/>
    </source>
</evidence>
<feature type="region of interest" description="Disordered" evidence="21">
    <location>
        <begin position="1607"/>
        <end position="1640"/>
    </location>
</feature>
<evidence type="ECO:0000313" key="25">
    <source>
        <dbReference type="Proteomes" id="UP000193648"/>
    </source>
</evidence>
<evidence type="ECO:0000256" key="2">
    <source>
        <dbReference type="ARBA" id="ARBA00004557"/>
    </source>
</evidence>
<evidence type="ECO:0000256" key="12">
    <source>
        <dbReference type="ARBA" id="ARBA00023034"/>
    </source>
</evidence>
<dbReference type="Proteomes" id="UP000193648">
    <property type="component" value="Unassembled WGS sequence"/>
</dbReference>
<keyword evidence="11 22" id="KW-1133">Transmembrane helix</keyword>
<dbReference type="InterPro" id="IPR001680">
    <property type="entry name" value="WD40_rpt"/>
</dbReference>
<evidence type="ECO:0000313" key="24">
    <source>
        <dbReference type="EMBL" id="ORY94326.1"/>
    </source>
</evidence>
<name>A0A1Y2G583_9FUNG</name>
<evidence type="ECO:0000256" key="4">
    <source>
        <dbReference type="ARBA" id="ARBA00007410"/>
    </source>
</evidence>
<keyword evidence="12" id="KW-0333">Golgi apparatus</keyword>
<dbReference type="InterPro" id="IPR053958">
    <property type="entry name" value="HMGCR/SNAP/NPC1-like_SSD"/>
</dbReference>
<keyword evidence="15 22" id="KW-0472">Membrane</keyword>
<dbReference type="STRING" id="64571.A0A1Y2G583"/>
<feature type="compositionally biased region" description="Low complexity" evidence="21">
    <location>
        <begin position="687"/>
        <end position="699"/>
    </location>
</feature>
<feature type="transmembrane region" description="Helical" evidence="22">
    <location>
        <begin position="847"/>
        <end position="877"/>
    </location>
</feature>
<dbReference type="GO" id="GO:0032934">
    <property type="term" value="F:sterol binding"/>
    <property type="evidence" value="ECO:0007669"/>
    <property type="project" value="InterPro"/>
</dbReference>
<organism evidence="24 25">
    <name type="scientific">Lobosporangium transversale</name>
    <dbReference type="NCBI Taxonomy" id="64571"/>
    <lineage>
        <taxon>Eukaryota</taxon>
        <taxon>Fungi</taxon>
        <taxon>Fungi incertae sedis</taxon>
        <taxon>Mucoromycota</taxon>
        <taxon>Mortierellomycotina</taxon>
        <taxon>Mortierellomycetes</taxon>
        <taxon>Mortierellales</taxon>
        <taxon>Mortierellaceae</taxon>
        <taxon>Lobosporangium</taxon>
    </lineage>
</organism>
<gene>
    <name evidence="24" type="ORF">BCR41DRAFT_426929</name>
</gene>
<keyword evidence="25" id="KW-1185">Reference proteome</keyword>
<comment type="similarity">
    <text evidence="4">Belongs to the WD repeat SCAP family.</text>
</comment>
<dbReference type="Pfam" id="PF00400">
    <property type="entry name" value="WD40"/>
    <property type="match status" value="1"/>
</dbReference>
<dbReference type="GO" id="GO:0032933">
    <property type="term" value="P:SREBP signaling pathway"/>
    <property type="evidence" value="ECO:0007669"/>
    <property type="project" value="InterPro"/>
</dbReference>
<evidence type="ECO:0000256" key="1">
    <source>
        <dbReference type="ARBA" id="ARBA00004477"/>
    </source>
</evidence>
<evidence type="ECO:0000256" key="17">
    <source>
        <dbReference type="ARBA" id="ARBA00023180"/>
    </source>
</evidence>
<keyword evidence="10" id="KW-0256">Endoplasmic reticulum</keyword>
<keyword evidence="18" id="KW-0753">Steroid metabolism</keyword>
<evidence type="ECO:0000256" key="10">
    <source>
        <dbReference type="ARBA" id="ARBA00022824"/>
    </source>
</evidence>
<evidence type="ECO:0000256" key="18">
    <source>
        <dbReference type="ARBA" id="ARBA00023221"/>
    </source>
</evidence>
<keyword evidence="17" id="KW-0325">Glycoprotein</keyword>
<feature type="compositionally biased region" description="Low complexity" evidence="21">
    <location>
        <begin position="1611"/>
        <end position="1621"/>
    </location>
</feature>
<keyword evidence="6" id="KW-0153">Cholesterol metabolism</keyword>
<dbReference type="GO" id="GO:0000139">
    <property type="term" value="C:Golgi membrane"/>
    <property type="evidence" value="ECO:0007669"/>
    <property type="project" value="UniProtKB-SubCell"/>
</dbReference>
<dbReference type="GO" id="GO:0012507">
    <property type="term" value="C:ER to Golgi transport vesicle membrane"/>
    <property type="evidence" value="ECO:0007669"/>
    <property type="project" value="UniProtKB-SubCell"/>
</dbReference>
<evidence type="ECO:0000256" key="6">
    <source>
        <dbReference type="ARBA" id="ARBA00022548"/>
    </source>
</evidence>
<feature type="region of interest" description="Disordered" evidence="21">
    <location>
        <begin position="252"/>
        <end position="271"/>
    </location>
</feature>
<feature type="compositionally biased region" description="Polar residues" evidence="21">
    <location>
        <begin position="1530"/>
        <end position="1548"/>
    </location>
</feature>
<evidence type="ECO:0000256" key="13">
    <source>
        <dbReference type="ARBA" id="ARBA00023098"/>
    </source>
</evidence>
<dbReference type="GO" id="GO:0032936">
    <property type="term" value="C:SREBP-SCAP complex"/>
    <property type="evidence" value="ECO:0007669"/>
    <property type="project" value="TreeGrafter"/>
</dbReference>
<dbReference type="InParanoid" id="A0A1Y2G583"/>
<dbReference type="InterPro" id="IPR000731">
    <property type="entry name" value="SSD"/>
</dbReference>
<feature type="transmembrane region" description="Helical" evidence="22">
    <location>
        <begin position="569"/>
        <end position="596"/>
    </location>
</feature>
<dbReference type="GO" id="GO:0045540">
    <property type="term" value="P:regulation of cholesterol biosynthetic process"/>
    <property type="evidence" value="ECO:0007669"/>
    <property type="project" value="TreeGrafter"/>
</dbReference>
<feature type="compositionally biased region" description="Polar residues" evidence="21">
    <location>
        <begin position="1622"/>
        <end position="1634"/>
    </location>
</feature>
<dbReference type="RefSeq" id="XP_021875268.1">
    <property type="nucleotide sequence ID" value="XM_022030797.1"/>
</dbReference>
<feature type="transmembrane region" description="Helical" evidence="22">
    <location>
        <begin position="608"/>
        <end position="630"/>
    </location>
</feature>
<keyword evidence="16" id="KW-1207">Sterol metabolism</keyword>
<reference evidence="24 25" key="1">
    <citation type="submission" date="2016-07" db="EMBL/GenBank/DDBJ databases">
        <title>Pervasive Adenine N6-methylation of Active Genes in Fungi.</title>
        <authorList>
            <consortium name="DOE Joint Genome Institute"/>
            <person name="Mondo S.J."/>
            <person name="Dannebaum R.O."/>
            <person name="Kuo R.C."/>
            <person name="Labutti K."/>
            <person name="Haridas S."/>
            <person name="Kuo A."/>
            <person name="Salamov A."/>
            <person name="Ahrendt S.R."/>
            <person name="Lipzen A."/>
            <person name="Sullivan W."/>
            <person name="Andreopoulos W.B."/>
            <person name="Clum A."/>
            <person name="Lindquist E."/>
            <person name="Daum C."/>
            <person name="Ramamoorthy G.K."/>
            <person name="Gryganskyi A."/>
            <person name="Culley D."/>
            <person name="Magnuson J.K."/>
            <person name="James T.Y."/>
            <person name="O'Malley M.A."/>
            <person name="Stajich J.E."/>
            <person name="Spatafora J.W."/>
            <person name="Visel A."/>
            <person name="Grigoriev I.V."/>
        </authorList>
    </citation>
    <scope>NUCLEOTIDE SEQUENCE [LARGE SCALE GENOMIC DNA]</scope>
    <source>
        <strain evidence="24 25">NRRL 3116</strain>
    </source>
</reference>
<dbReference type="InterPro" id="IPR030225">
    <property type="entry name" value="SCAP"/>
</dbReference>
<dbReference type="Gene3D" id="2.130.10.10">
    <property type="entry name" value="YVTN repeat-like/Quinoprotein amine dehydrogenase"/>
    <property type="match status" value="2"/>
</dbReference>
<dbReference type="SUPFAM" id="SSF50978">
    <property type="entry name" value="WD40 repeat-like"/>
    <property type="match status" value="1"/>
</dbReference>
<feature type="domain" description="SSD" evidence="23">
    <location>
        <begin position="472"/>
        <end position="630"/>
    </location>
</feature>
<protein>
    <recommendedName>
        <fullName evidence="5">Sterol regulatory element-binding protein cleavage-activating protein</fullName>
    </recommendedName>
</protein>
<feature type="repeat" description="WD" evidence="20">
    <location>
        <begin position="944"/>
        <end position="985"/>
    </location>
</feature>
<feature type="transmembrane region" description="Helical" evidence="22">
    <location>
        <begin position="707"/>
        <end position="725"/>
    </location>
</feature>
<comment type="function">
    <text evidence="19">Escort protein required for cholesterol as well as lipid homeostasis. Regulates export of the SCAP-SREBP complex from the endoplasmic reticulum to the Golgi upon low cholesterol, thereby regulating the processing of sterol regulatory element-binding proteins (SREBPs) SREBF1/SREBP1 and SREBF2/SREBP2. At high sterol concentrations, formation of a ternary complex with INSIG (INSIG1 or INSIG2) leads to mask the ER export signal in SCAP, promoting retention of the complex in the endoplasmic reticulum. Low sterol concentrations trigger release of INSIG, a conformational change in the SSD domain of SCAP, unmasking of the ER export signal, promoting recruitment into COPII-coated vesicles and transport of the SCAP-SREBP to the Golgi: in the Golgi, SREBPs are then processed, releasing the transcription factor fragment of SREBPs from the membrane, its import into the nucleus and up-regulation of LDLR, INSIG1 and the mevalonate pathway. Binds cholesterol via its SSD domain.</text>
</comment>
<evidence type="ECO:0000256" key="8">
    <source>
        <dbReference type="ARBA" id="ARBA00022692"/>
    </source>
</evidence>
<keyword evidence="9" id="KW-0677">Repeat</keyword>
<accession>A0A1Y2G583</accession>
<proteinExistence type="inferred from homology"/>
<dbReference type="SMART" id="SM00320">
    <property type="entry name" value="WD40"/>
    <property type="match status" value="6"/>
</dbReference>
<evidence type="ECO:0000256" key="16">
    <source>
        <dbReference type="ARBA" id="ARBA00023166"/>
    </source>
</evidence>
<evidence type="ECO:0000256" key="22">
    <source>
        <dbReference type="SAM" id="Phobius"/>
    </source>
</evidence>
<dbReference type="Pfam" id="PF12349">
    <property type="entry name" value="Sterol-sensing"/>
    <property type="match status" value="1"/>
</dbReference>
<evidence type="ECO:0000256" key="14">
    <source>
        <dbReference type="ARBA" id="ARBA00023121"/>
    </source>
</evidence>
<feature type="region of interest" description="Disordered" evidence="21">
    <location>
        <begin position="669"/>
        <end position="702"/>
    </location>
</feature>
<keyword evidence="7 20" id="KW-0853">WD repeat</keyword>
<comment type="subcellular location">
    <subcellularLocation>
        <location evidence="2">Cytoplasmic vesicle</location>
        <location evidence="2">COPII-coated vesicle membrane</location>
        <topology evidence="2">Multi-pass membrane protein</topology>
    </subcellularLocation>
    <subcellularLocation>
        <location evidence="1">Endoplasmic reticulum membrane</location>
        <topology evidence="1">Multi-pass membrane protein</topology>
    </subcellularLocation>
    <subcellularLocation>
        <location evidence="3">Golgi apparatus membrane</location>
        <topology evidence="3">Multi-pass membrane protein</topology>
    </subcellularLocation>
</comment>
<feature type="region of interest" description="Disordered" evidence="21">
    <location>
        <begin position="1686"/>
        <end position="1710"/>
    </location>
</feature>
<feature type="compositionally biased region" description="Low complexity" evidence="21">
    <location>
        <begin position="1512"/>
        <end position="1521"/>
    </location>
</feature>
<dbReference type="GeneID" id="33572638"/>
<keyword evidence="8 22" id="KW-0812">Transmembrane</keyword>
<dbReference type="PANTHER" id="PTHR46378">
    <property type="entry name" value="STEROL REGULATORY ELEMENT-BINDING PROTEIN CLEAVAGE-ACTIVATING PROTEIN"/>
    <property type="match status" value="1"/>
</dbReference>
<evidence type="ECO:0000256" key="15">
    <source>
        <dbReference type="ARBA" id="ARBA00023136"/>
    </source>
</evidence>
<dbReference type="GO" id="GO:0005789">
    <property type="term" value="C:endoplasmic reticulum membrane"/>
    <property type="evidence" value="ECO:0007669"/>
    <property type="project" value="UniProtKB-SubCell"/>
</dbReference>
<feature type="compositionally biased region" description="Low complexity" evidence="21">
    <location>
        <begin position="1693"/>
        <end position="1710"/>
    </location>
</feature>
<evidence type="ECO:0000256" key="19">
    <source>
        <dbReference type="ARBA" id="ARBA00045958"/>
    </source>
</evidence>
<evidence type="ECO:0000256" key="9">
    <source>
        <dbReference type="ARBA" id="ARBA00022737"/>
    </source>
</evidence>
<feature type="region of interest" description="Disordered" evidence="21">
    <location>
        <begin position="1512"/>
        <end position="1549"/>
    </location>
</feature>
<dbReference type="InterPro" id="IPR015943">
    <property type="entry name" value="WD40/YVTN_repeat-like_dom_sf"/>
</dbReference>
<feature type="transmembrane region" description="Helical" evidence="22">
    <location>
        <begin position="473"/>
        <end position="491"/>
    </location>
</feature>
<sequence length="1751" mass="195016">MSVLSRIPGIAWFASFLSTTLSIHTNPTLRRYHSTLAQAFYHHGRLCASNQATVMVLVIVFVGMISYPGIITSYNSSTYVRQRSAAAALSSRNLSLSAWKYYSTELLMVPSGGGKSGRRRSHHPRYHDQHVFEGDLDLFWTQKTIVPTWTQDPEVFNRNLPSMDPLHFIAPIIINATELLLTPLQEEEEEGEEQEKNLVDTETNANFRSDKKMMKERDRLHLTPITTTDLLAYAAHIQRKLQNIEVEYSSDDKIRSDTERGAATSAAAGKDPMKSPWMISLKDICVLEPLEQNSDTTNQSRSAQIERKCLVHSPRDEQSTTTFGILSLDHHNSLVDEHPQASLIMAYYLRGDLGKNRRHHHDQQYDNKFMHKEGFAWNTLDVRRAWRLIFNRLILELQADLDQHDMIHDVRNPHKASPIATEDTLPLKFAPIGNTSLQFMVQGILPMDLSQTISRRLVTEENAQPRTNISAEYWLLAMAYFVMFLYISLSVGRVDLVKSKYGLGIAAVATVFVSLLMSIGLCSVFGVTLTLMPWEILPFMIIVVGVENINILVHAVVETSMDLPVKERVGRGLGTVGVSITMTLVAELCLLVIGAMTTIPAVQEFCTFAIAAVIMDYLLQMTFFITVISIDIRRLELSDLSTRSATAYSRYPFGTTRHQSIKPNGAFTYEDERSRHHRKDSTSSQNSDGGESKSSGKPSKANRKGRIFTSITMLGVMAYLGYIYGTTNQPARGETEQHGPITVSYWRILSSEDAAEFWTLIDPGKVGGYLEIESPAVVALVPSSSFDTTLSSTTCHMTPPESENSECEVDHDLGADTLNGVNTGNPISLNNDQLLDPRRPFKLLRDVMIFICFFAVWLVRVFVIPSIVLAAAILLLLSYLLSPQRKLLVDLQWRFPFIVLPGDYQSKRKLMMDELMTQEARELGQEAAGIPCLPLPGIVDTLHKRGHKSDIDQMDVSVEACLVLTSSMDGTILLWSGSTTAAVMSGGDIDQNTVPLVRLEEREATATSTKPGIQRSRNRPVKFLKLDCTGRFAIAGYGDNSIHVWKLDSITSPQTDGYWMERVPVLNPSLELVRKFEATLSTSTSTTDTSKLKVTSVCLWGLSLLVGYRDGQIWQWDLSAGTGTYIAECKHRGGVTELEVVVLDPKTREELGLKPKTYLVAAGKDGGIQCWSTNRALISALDITTGIFGRDKWTSLWSHSGLGTGVSPSVLTLDPEVPMVAVGYSNGAIKIWDLEHGNLVWILSRGLLSTPSVTHYARGRSQESPDSSHQPSHQGAITKLCFHALELEDGLTGEPAPRVWLVVSSSTDETVMIWIVEWEGLMGITTSYSRPSGPGLDSGTRREGVSTQYRDLPSEFTRSNSLFESTLKTSTDNSMDFIGTLSSSLPAPRLVGFMKQRGGKSITVSNSRLYGVRRIESTAVSNLSDTLQPPRQFYSSVLGNLNNNMRSRRKGEGGFDSSNWANAIATIDSPKAGNRPLKRGWELWEADLYQCIFKDLGVWSLNLSVRTLNLQSPLSSQQQQSRPFTIAPVQRQSATDTSDVMVSSNGSSMAMPVPVHDQSHAHHYLRGDLSILNPEMKPKLQQKPASFSYQGNHHRGHMYLKGPKTRQSAINLSPSSPSSLNKHGQSFMYPTQSGRNERPSVRTDGAWMMTEEHYEDSNDGNDDLESFLLPFVETKLLEALPRRISRQQKDCHSQQLPSSSSSLSLSSSYSDSGREMEIKDIVIGFGNFIKIVRLQDEDEEQDGEDREKHLH</sequence>
<evidence type="ECO:0000256" key="7">
    <source>
        <dbReference type="ARBA" id="ARBA00022574"/>
    </source>
</evidence>
<feature type="transmembrane region" description="Helical" evidence="22">
    <location>
        <begin position="503"/>
        <end position="530"/>
    </location>
</feature>
<keyword evidence="13" id="KW-0443">Lipid metabolism</keyword>
<dbReference type="PANTHER" id="PTHR46378:SF1">
    <property type="entry name" value="STEROL REGULATORY ELEMENT-BINDING PROTEIN CLEAVAGE-ACTIVATING PROTEIN"/>
    <property type="match status" value="1"/>
</dbReference>
<comment type="caution">
    <text evidence="24">The sequence shown here is derived from an EMBL/GenBank/DDBJ whole genome shotgun (WGS) entry which is preliminary data.</text>
</comment>
<dbReference type="SUPFAM" id="SSF82866">
    <property type="entry name" value="Multidrug efflux transporter AcrB transmembrane domain"/>
    <property type="match status" value="1"/>
</dbReference>
<evidence type="ECO:0000256" key="3">
    <source>
        <dbReference type="ARBA" id="ARBA00004653"/>
    </source>
</evidence>
<dbReference type="GO" id="GO:0008203">
    <property type="term" value="P:cholesterol metabolic process"/>
    <property type="evidence" value="ECO:0007669"/>
    <property type="project" value="UniProtKB-KW"/>
</dbReference>
<keyword evidence="14" id="KW-0446">Lipid-binding</keyword>
<evidence type="ECO:0000256" key="21">
    <source>
        <dbReference type="SAM" id="MobiDB-lite"/>
    </source>
</evidence>
<evidence type="ECO:0000256" key="5">
    <source>
        <dbReference type="ARBA" id="ARBA00019541"/>
    </source>
</evidence>
<evidence type="ECO:0000259" key="23">
    <source>
        <dbReference type="PROSITE" id="PS50156"/>
    </source>
</evidence>
<dbReference type="PROSITE" id="PS50156">
    <property type="entry name" value="SSD"/>
    <property type="match status" value="1"/>
</dbReference>
<feature type="transmembrane region" description="Helical" evidence="22">
    <location>
        <begin position="536"/>
        <end position="557"/>
    </location>
</feature>